<feature type="non-terminal residue" evidence="4">
    <location>
        <position position="1"/>
    </location>
</feature>
<feature type="non-terminal residue" evidence="4">
    <location>
        <position position="49"/>
    </location>
</feature>
<dbReference type="Gene3D" id="1.10.510.10">
    <property type="entry name" value="Transferase(Phosphotransferase) domain 1"/>
    <property type="match status" value="1"/>
</dbReference>
<dbReference type="Proteomes" id="UP000265618">
    <property type="component" value="Unassembled WGS sequence"/>
</dbReference>
<evidence type="ECO:0000313" key="5">
    <source>
        <dbReference type="Proteomes" id="UP000265618"/>
    </source>
</evidence>
<proteinExistence type="predicted"/>
<dbReference type="GO" id="GO:0035556">
    <property type="term" value="P:intracellular signal transduction"/>
    <property type="evidence" value="ECO:0007669"/>
    <property type="project" value="TreeGrafter"/>
</dbReference>
<comment type="caution">
    <text evidence="4">The sequence shown here is derived from an EMBL/GenBank/DDBJ whole genome shotgun (WGS) entry which is preliminary data.</text>
</comment>
<dbReference type="OrthoDB" id="1732493at2759"/>
<dbReference type="GO" id="GO:0004674">
    <property type="term" value="F:protein serine/threonine kinase activity"/>
    <property type="evidence" value="ECO:0007669"/>
    <property type="project" value="TreeGrafter"/>
</dbReference>
<dbReference type="InterPro" id="IPR011009">
    <property type="entry name" value="Kinase-like_dom_sf"/>
</dbReference>
<dbReference type="InterPro" id="IPR000719">
    <property type="entry name" value="Prot_kinase_dom"/>
</dbReference>
<evidence type="ECO:0000256" key="1">
    <source>
        <dbReference type="ARBA" id="ARBA00022741"/>
    </source>
</evidence>
<keyword evidence="5" id="KW-1185">Reference proteome</keyword>
<dbReference type="Pfam" id="PF00069">
    <property type="entry name" value="Pkinase"/>
    <property type="match status" value="1"/>
</dbReference>
<feature type="domain" description="Protein kinase" evidence="3">
    <location>
        <begin position="1"/>
        <end position="49"/>
    </location>
</feature>
<keyword evidence="2" id="KW-0067">ATP-binding</keyword>
<sequence>LSEYDAAFVIQETLAGLAYLHRSRKIHRDIKANNILVNKRGDVKLADFG</sequence>
<reference evidence="4 5" key="1">
    <citation type="journal article" date="2018" name="PLoS ONE">
        <title>The draft genome of Kipferlia bialata reveals reductive genome evolution in fornicate parasites.</title>
        <authorList>
            <person name="Tanifuji G."/>
            <person name="Takabayashi S."/>
            <person name="Kume K."/>
            <person name="Takagi M."/>
            <person name="Nakayama T."/>
            <person name="Kamikawa R."/>
            <person name="Inagaki Y."/>
            <person name="Hashimoto T."/>
        </authorList>
    </citation>
    <scope>NUCLEOTIDE SEQUENCE [LARGE SCALE GENOMIC DNA]</scope>
    <source>
        <strain evidence="4">NY0173</strain>
    </source>
</reference>
<dbReference type="PANTHER" id="PTHR48012:SF18">
    <property type="entry name" value="HAPPYHOUR, ISOFORM A"/>
    <property type="match status" value="1"/>
</dbReference>
<accession>A0A391P0V6</accession>
<dbReference type="PANTHER" id="PTHR48012">
    <property type="entry name" value="STERILE20-LIKE KINASE, ISOFORM B-RELATED"/>
    <property type="match status" value="1"/>
</dbReference>
<dbReference type="SUPFAM" id="SSF56112">
    <property type="entry name" value="Protein kinase-like (PK-like)"/>
    <property type="match status" value="1"/>
</dbReference>
<dbReference type="GO" id="GO:0005524">
    <property type="term" value="F:ATP binding"/>
    <property type="evidence" value="ECO:0007669"/>
    <property type="project" value="UniProtKB-KW"/>
</dbReference>
<name>A0A391P0V6_9EUKA</name>
<dbReference type="GO" id="GO:0005737">
    <property type="term" value="C:cytoplasm"/>
    <property type="evidence" value="ECO:0007669"/>
    <property type="project" value="TreeGrafter"/>
</dbReference>
<dbReference type="InterPro" id="IPR050629">
    <property type="entry name" value="STE20/SPS1-PAK"/>
</dbReference>
<evidence type="ECO:0000259" key="3">
    <source>
        <dbReference type="PROSITE" id="PS50011"/>
    </source>
</evidence>
<evidence type="ECO:0000256" key="2">
    <source>
        <dbReference type="ARBA" id="ARBA00022840"/>
    </source>
</evidence>
<evidence type="ECO:0000313" key="4">
    <source>
        <dbReference type="EMBL" id="GCA64748.1"/>
    </source>
</evidence>
<dbReference type="AlphaFoldDB" id="A0A391P0V6"/>
<dbReference type="PROSITE" id="PS50011">
    <property type="entry name" value="PROTEIN_KINASE_DOM"/>
    <property type="match status" value="1"/>
</dbReference>
<protein>
    <recommendedName>
        <fullName evidence="3">Protein kinase domain-containing protein</fullName>
    </recommendedName>
</protein>
<organism evidence="4 5">
    <name type="scientific">Kipferlia bialata</name>
    <dbReference type="NCBI Taxonomy" id="797122"/>
    <lineage>
        <taxon>Eukaryota</taxon>
        <taxon>Metamonada</taxon>
        <taxon>Carpediemonas-like organisms</taxon>
        <taxon>Kipferlia</taxon>
    </lineage>
</organism>
<keyword evidence="1" id="KW-0547">Nucleotide-binding</keyword>
<gene>
    <name evidence="4" type="ORF">KIPB_015263</name>
</gene>
<dbReference type="EMBL" id="BDIP01008420">
    <property type="protein sequence ID" value="GCA64748.1"/>
    <property type="molecule type" value="Genomic_DNA"/>
</dbReference>